<proteinExistence type="predicted"/>
<accession>A0A0S4U0M4</accession>
<dbReference type="EMBL" id="LN899819">
    <property type="protein sequence ID" value="CUV15818.1"/>
    <property type="molecule type" value="Genomic_DNA"/>
</dbReference>
<name>A0A0S4U0M4_RALSL</name>
<evidence type="ECO:0000313" key="2">
    <source>
        <dbReference type="EMBL" id="CUV15818.1"/>
    </source>
</evidence>
<dbReference type="AlphaFoldDB" id="A0A0S4U0M4"/>
<protein>
    <submittedName>
        <fullName evidence="2">Uncharacterized protein</fullName>
    </submittedName>
</protein>
<evidence type="ECO:0000256" key="1">
    <source>
        <dbReference type="SAM" id="MobiDB-lite"/>
    </source>
</evidence>
<feature type="region of interest" description="Disordered" evidence="1">
    <location>
        <begin position="1"/>
        <end position="22"/>
    </location>
</feature>
<gene>
    <name evidence="2" type="ORF">RUN39_v1_2390013</name>
</gene>
<organism evidence="2">
    <name type="scientific">Ralstonia solanacearum</name>
    <name type="common">Pseudomonas solanacearum</name>
    <dbReference type="NCBI Taxonomy" id="305"/>
    <lineage>
        <taxon>Bacteria</taxon>
        <taxon>Pseudomonadati</taxon>
        <taxon>Pseudomonadota</taxon>
        <taxon>Betaproteobacteria</taxon>
        <taxon>Burkholderiales</taxon>
        <taxon>Burkholderiaceae</taxon>
        <taxon>Ralstonia</taxon>
        <taxon>Ralstonia solanacearum species complex</taxon>
    </lineage>
</organism>
<feature type="compositionally biased region" description="Basic residues" evidence="1">
    <location>
        <begin position="12"/>
        <end position="22"/>
    </location>
</feature>
<sequence>MRASTTRGSTARGKRWPVRRGSRCPSAGAIPCLRPRLASGTSSDGSRHGAPLLRHAILSSCFAFSPPVKRLLSRRLDIRKRPANPSCQLGDAGSPAMRKQFGDVGRFVGRQSREDVFQVGVRVMPVELGRLDQAHNGSRALTGAQ</sequence>
<reference evidence="2" key="1">
    <citation type="submission" date="2015-10" db="EMBL/GenBank/DDBJ databases">
        <authorList>
            <person name="Gilbert D.G."/>
        </authorList>
    </citation>
    <scope>NUCLEOTIDE SEQUENCE</scope>
    <source>
        <strain evidence="2">Phyl III-seqv23</strain>
    </source>
</reference>